<dbReference type="Pfam" id="PF01810">
    <property type="entry name" value="LysE"/>
    <property type="match status" value="1"/>
</dbReference>
<reference evidence="8 9" key="1">
    <citation type="journal article" date="2018" name="Nat. Biotechnol.">
        <title>A standardized bacterial taxonomy based on genome phylogeny substantially revises the tree of life.</title>
        <authorList>
            <person name="Parks D.H."/>
            <person name="Chuvochina M."/>
            <person name="Waite D.W."/>
            <person name="Rinke C."/>
            <person name="Skarshewski A."/>
            <person name="Chaumeil P.A."/>
            <person name="Hugenholtz P."/>
        </authorList>
    </citation>
    <scope>NUCLEOTIDE SEQUENCE [LARGE SCALE GENOMIC DNA]</scope>
    <source>
        <strain evidence="8">UBA10707</strain>
    </source>
</reference>
<evidence type="ECO:0000313" key="8">
    <source>
        <dbReference type="EMBL" id="HBP30440.1"/>
    </source>
</evidence>
<sequence>MSWQLWSAFFLACWIISISPGAGAIASMSAGVNHGVRLGLWNILGLQLALAAQISIVAAGVGVLLTTTSWAFALIKWFGVFYLLYLAWQQWRAPVRVIELDARAPDVPVHRLVLRGFLVNMSNPKAMVFLLAVLPQFIDPRAPLAQQYLVMGITMTVVDVIVMGAYTWLAARILRLMHSAKQQKILNRGFAGLFTLAAGLLSLVHQAGK</sequence>
<keyword evidence="5 7" id="KW-1133">Transmembrane helix</keyword>
<comment type="subcellular location">
    <subcellularLocation>
        <location evidence="1">Cell membrane</location>
        <topology evidence="1">Multi-pass membrane protein</topology>
    </subcellularLocation>
</comment>
<proteinExistence type="inferred from homology"/>
<dbReference type="GO" id="GO:0042970">
    <property type="term" value="F:homoserine transmembrane transporter activity"/>
    <property type="evidence" value="ECO:0007669"/>
    <property type="project" value="TreeGrafter"/>
</dbReference>
<dbReference type="GO" id="GO:0005886">
    <property type="term" value="C:plasma membrane"/>
    <property type="evidence" value="ECO:0007669"/>
    <property type="project" value="UniProtKB-SubCell"/>
</dbReference>
<comment type="similarity">
    <text evidence="2">Belongs to the Rht family.</text>
</comment>
<keyword evidence="4 7" id="KW-0812">Transmembrane</keyword>
<evidence type="ECO:0000256" key="2">
    <source>
        <dbReference type="ARBA" id="ARBA00007928"/>
    </source>
</evidence>
<dbReference type="PANTHER" id="PTHR30086">
    <property type="entry name" value="ARGININE EXPORTER PROTEIN ARGO"/>
    <property type="match status" value="1"/>
</dbReference>
<dbReference type="EMBL" id="DOEK01000029">
    <property type="protein sequence ID" value="HBP30440.1"/>
    <property type="molecule type" value="Genomic_DNA"/>
</dbReference>
<evidence type="ECO:0000256" key="6">
    <source>
        <dbReference type="ARBA" id="ARBA00023136"/>
    </source>
</evidence>
<name>A0A356LHF0_9BURK</name>
<feature type="transmembrane region" description="Helical" evidence="7">
    <location>
        <begin position="70"/>
        <end position="88"/>
    </location>
</feature>
<evidence type="ECO:0000256" key="5">
    <source>
        <dbReference type="ARBA" id="ARBA00022989"/>
    </source>
</evidence>
<protein>
    <submittedName>
        <fullName evidence="8">Threonine transporter RhtB</fullName>
    </submittedName>
</protein>
<evidence type="ECO:0000256" key="3">
    <source>
        <dbReference type="ARBA" id="ARBA00022475"/>
    </source>
</evidence>
<keyword evidence="3" id="KW-1003">Cell membrane</keyword>
<evidence type="ECO:0000256" key="7">
    <source>
        <dbReference type="SAM" id="Phobius"/>
    </source>
</evidence>
<dbReference type="AlphaFoldDB" id="A0A356LHF0"/>
<feature type="transmembrane region" description="Helical" evidence="7">
    <location>
        <begin position="6"/>
        <end position="26"/>
    </location>
</feature>
<feature type="transmembrane region" description="Helical" evidence="7">
    <location>
        <begin position="190"/>
        <end position="208"/>
    </location>
</feature>
<comment type="caution">
    <text evidence="8">The sequence shown here is derived from an EMBL/GenBank/DDBJ whole genome shotgun (WGS) entry which is preliminary data.</text>
</comment>
<evidence type="ECO:0000313" key="9">
    <source>
        <dbReference type="Proteomes" id="UP000264036"/>
    </source>
</evidence>
<evidence type="ECO:0000256" key="4">
    <source>
        <dbReference type="ARBA" id="ARBA00022692"/>
    </source>
</evidence>
<dbReference type="PANTHER" id="PTHR30086:SF14">
    <property type="entry name" value="HOMOSERINE_HOMOSERINE LACTONE EFFLUX PROTEIN"/>
    <property type="match status" value="1"/>
</dbReference>
<feature type="transmembrane region" description="Helical" evidence="7">
    <location>
        <begin position="150"/>
        <end position="169"/>
    </location>
</feature>
<dbReference type="Proteomes" id="UP000264036">
    <property type="component" value="Unassembled WGS sequence"/>
</dbReference>
<organism evidence="8 9">
    <name type="scientific">Advenella kashmirensis</name>
    <dbReference type="NCBI Taxonomy" id="310575"/>
    <lineage>
        <taxon>Bacteria</taxon>
        <taxon>Pseudomonadati</taxon>
        <taxon>Pseudomonadota</taxon>
        <taxon>Betaproteobacteria</taxon>
        <taxon>Burkholderiales</taxon>
        <taxon>Alcaligenaceae</taxon>
    </lineage>
</organism>
<dbReference type="InterPro" id="IPR001123">
    <property type="entry name" value="LeuE-type"/>
</dbReference>
<keyword evidence="6 7" id="KW-0472">Membrane</keyword>
<feature type="transmembrane region" description="Helical" evidence="7">
    <location>
        <begin position="117"/>
        <end position="138"/>
    </location>
</feature>
<gene>
    <name evidence="8" type="ORF">DD666_13600</name>
</gene>
<dbReference type="PIRSF" id="PIRSF006324">
    <property type="entry name" value="LeuE"/>
    <property type="match status" value="1"/>
</dbReference>
<accession>A0A356LHF0</accession>
<feature type="transmembrane region" description="Helical" evidence="7">
    <location>
        <begin position="38"/>
        <end position="64"/>
    </location>
</feature>
<evidence type="ECO:0000256" key="1">
    <source>
        <dbReference type="ARBA" id="ARBA00004651"/>
    </source>
</evidence>